<organism evidence="7 8">
    <name type="scientific">Alloalcanivorax venustensis ISO4</name>
    <dbReference type="NCBI Taxonomy" id="1177184"/>
    <lineage>
        <taxon>Bacteria</taxon>
        <taxon>Pseudomonadati</taxon>
        <taxon>Pseudomonadota</taxon>
        <taxon>Gammaproteobacteria</taxon>
        <taxon>Oceanospirillales</taxon>
        <taxon>Alcanivoracaceae</taxon>
        <taxon>Alloalcanivorax</taxon>
    </lineage>
</organism>
<dbReference type="InterPro" id="IPR003772">
    <property type="entry name" value="YceD"/>
</dbReference>
<comment type="similarity">
    <text evidence="2">Belongs to the DUF177 domain family.</text>
</comment>
<evidence type="ECO:0000256" key="6">
    <source>
        <dbReference type="SAM" id="MobiDB-lite"/>
    </source>
</evidence>
<accession>A0ABS0AKX4</accession>
<keyword evidence="4" id="KW-0690">Ribosome biogenesis</keyword>
<dbReference type="RefSeq" id="WP_194856609.1">
    <property type="nucleotide sequence ID" value="NZ_ARXR01000031.1"/>
</dbReference>
<evidence type="ECO:0000313" key="7">
    <source>
        <dbReference type="EMBL" id="MBF5054141.1"/>
    </source>
</evidence>
<name>A0ABS0AKX4_9GAMM</name>
<dbReference type="PANTHER" id="PTHR38099">
    <property type="entry name" value="LARGE RIBOSOMAL RNA SUBUNIT ACCUMULATION PROTEIN YCED"/>
    <property type="match status" value="1"/>
</dbReference>
<dbReference type="InterPro" id="IPR039255">
    <property type="entry name" value="YceD_bac"/>
</dbReference>
<dbReference type="GeneID" id="99767129"/>
<evidence type="ECO:0000256" key="4">
    <source>
        <dbReference type="ARBA" id="ARBA00022517"/>
    </source>
</evidence>
<evidence type="ECO:0000256" key="2">
    <source>
        <dbReference type="ARBA" id="ARBA00010740"/>
    </source>
</evidence>
<keyword evidence="8" id="KW-1185">Reference proteome</keyword>
<evidence type="ECO:0000256" key="1">
    <source>
        <dbReference type="ARBA" id="ARBA00002868"/>
    </source>
</evidence>
<dbReference type="Proteomes" id="UP000644441">
    <property type="component" value="Unassembled WGS sequence"/>
</dbReference>
<feature type="region of interest" description="Disordered" evidence="6">
    <location>
        <begin position="136"/>
        <end position="163"/>
    </location>
</feature>
<protein>
    <recommendedName>
        <fullName evidence="3">Large ribosomal RNA subunit accumulation protein YceD</fullName>
    </recommendedName>
    <alternativeName>
        <fullName evidence="5">23S rRNA accumulation protein YceD</fullName>
    </alternativeName>
</protein>
<dbReference type="EMBL" id="ARXR01000031">
    <property type="protein sequence ID" value="MBF5054141.1"/>
    <property type="molecule type" value="Genomic_DNA"/>
</dbReference>
<evidence type="ECO:0000256" key="5">
    <source>
        <dbReference type="ARBA" id="ARBA00031841"/>
    </source>
</evidence>
<gene>
    <name evidence="7" type="ORF">ISO4_02743</name>
</gene>
<proteinExistence type="inferred from homology"/>
<reference evidence="7 8" key="1">
    <citation type="submission" date="2012-09" db="EMBL/GenBank/DDBJ databases">
        <title>Genome Sequence of alkane-degrading Bacterium Alcanivorax venustensis ISO4.</title>
        <authorList>
            <person name="Lai Q."/>
            <person name="Shao Z."/>
        </authorList>
    </citation>
    <scope>NUCLEOTIDE SEQUENCE [LARGE SCALE GENOMIC DNA]</scope>
    <source>
        <strain evidence="7 8">ISO4</strain>
    </source>
</reference>
<evidence type="ECO:0000313" key="8">
    <source>
        <dbReference type="Proteomes" id="UP000644441"/>
    </source>
</evidence>
<dbReference type="Pfam" id="PF02620">
    <property type="entry name" value="YceD"/>
    <property type="match status" value="1"/>
</dbReference>
<dbReference type="PANTHER" id="PTHR38099:SF1">
    <property type="entry name" value="LARGE RIBOSOMAL RNA SUBUNIT ACCUMULATION PROTEIN YCED"/>
    <property type="match status" value="1"/>
</dbReference>
<sequence>MFSGQLPPYLEPRKFADQERVVEGEARVGDLPRLREYRESLDQPVRVSLAFGRDEDGRRRVQGRVETSLVLVCQRCLEPVQQEVAADVDLMLVWSEEQAKALPADLDPLLVTEERMTLAELVEEELLLAMPLVALHDQCPDPPPQSAGDPGDQDDNQSDPDNPFAVLARLKGRRK</sequence>
<comment type="function">
    <text evidence="1">Plays a role in synthesis, processing and/or stability of 23S rRNA.</text>
</comment>
<comment type="caution">
    <text evidence="7">The sequence shown here is derived from an EMBL/GenBank/DDBJ whole genome shotgun (WGS) entry which is preliminary data.</text>
</comment>
<evidence type="ECO:0000256" key="3">
    <source>
        <dbReference type="ARBA" id="ARBA00015716"/>
    </source>
</evidence>